<dbReference type="Proteomes" id="UP000075260">
    <property type="component" value="Unassembled WGS sequence"/>
</dbReference>
<dbReference type="Pfam" id="PF21068">
    <property type="entry name" value="ATPgraspMvdD"/>
    <property type="match status" value="1"/>
</dbReference>
<evidence type="ECO:0000259" key="2">
    <source>
        <dbReference type="PROSITE" id="PS50975"/>
    </source>
</evidence>
<evidence type="ECO:0000313" key="3">
    <source>
        <dbReference type="EMBL" id="KYF61586.1"/>
    </source>
</evidence>
<evidence type="ECO:0000256" key="1">
    <source>
        <dbReference type="PROSITE-ProRule" id="PRU00409"/>
    </source>
</evidence>
<keyword evidence="1" id="KW-0067">ATP-binding</keyword>
<dbReference type="GO" id="GO:0009432">
    <property type="term" value="P:SOS response"/>
    <property type="evidence" value="ECO:0007669"/>
    <property type="project" value="TreeGrafter"/>
</dbReference>
<dbReference type="AlphaFoldDB" id="A0A150Q1F2"/>
<dbReference type="InterPro" id="IPR048936">
    <property type="entry name" value="MvdD-like_ATPgrasp"/>
</dbReference>
<dbReference type="PANTHER" id="PTHR21621:SF0">
    <property type="entry name" value="BETA-CITRYLGLUTAMATE SYNTHASE B-RELATED"/>
    <property type="match status" value="1"/>
</dbReference>
<name>A0A150Q1F2_SORCE</name>
<dbReference type="GO" id="GO:0046872">
    <property type="term" value="F:metal ion binding"/>
    <property type="evidence" value="ECO:0007669"/>
    <property type="project" value="InterPro"/>
</dbReference>
<sequence>MTVLIITHSQDNECVDRVAAAIARLGDRAFRFDTDAFPHGARLALASGPGAGRSTLRAPGAGGGELDLGDVTAVWYRRVAHGGGLPASMDPQLRSASIQEAKQTVEGMLAALRVPQVDPLPAVRFASNKQVQLDIAREVGLDTPRTLTTNDADAARAFAAACPGGVIAKMLSSFAVYREGEEHVVFTNALGAEDLADMRGLSLCPMTFQEKIPKARELRVTVVGERVFSASVDSQAAPGAEIDWRRQGIELIDTWRKDALPPDVEAGVLRLMDRLGLNYGAIDILRTPDGRHVFLEVNPSGEFFWLERTPGLPISEALAEVLLGKAPRRGSWSAFLHPPATQRR</sequence>
<evidence type="ECO:0000313" key="4">
    <source>
        <dbReference type="Proteomes" id="UP000075260"/>
    </source>
</evidence>
<reference evidence="3 4" key="1">
    <citation type="submission" date="2014-02" db="EMBL/GenBank/DDBJ databases">
        <title>The small core and large imbalanced accessory genome model reveals a collaborative survival strategy of Sorangium cellulosum strains in nature.</title>
        <authorList>
            <person name="Han K."/>
            <person name="Peng R."/>
            <person name="Blom J."/>
            <person name="Li Y.-Z."/>
        </authorList>
    </citation>
    <scope>NUCLEOTIDE SEQUENCE [LARGE SCALE GENOMIC DNA]</scope>
    <source>
        <strain evidence="3 4">So0008-312</strain>
    </source>
</reference>
<dbReference type="OrthoDB" id="583309at2"/>
<organism evidence="3 4">
    <name type="scientific">Sorangium cellulosum</name>
    <name type="common">Polyangium cellulosum</name>
    <dbReference type="NCBI Taxonomy" id="56"/>
    <lineage>
        <taxon>Bacteria</taxon>
        <taxon>Pseudomonadati</taxon>
        <taxon>Myxococcota</taxon>
        <taxon>Polyangia</taxon>
        <taxon>Polyangiales</taxon>
        <taxon>Polyangiaceae</taxon>
        <taxon>Sorangium</taxon>
    </lineage>
</organism>
<dbReference type="EMBL" id="JEMA01001170">
    <property type="protein sequence ID" value="KYF61586.1"/>
    <property type="molecule type" value="Genomic_DNA"/>
</dbReference>
<accession>A0A150Q1F2</accession>
<dbReference type="InterPro" id="IPR011761">
    <property type="entry name" value="ATP-grasp"/>
</dbReference>
<dbReference type="Gene3D" id="3.30.470.20">
    <property type="entry name" value="ATP-grasp fold, B domain"/>
    <property type="match status" value="1"/>
</dbReference>
<proteinExistence type="predicted"/>
<dbReference type="SUPFAM" id="SSF56059">
    <property type="entry name" value="Glutathione synthetase ATP-binding domain-like"/>
    <property type="match status" value="1"/>
</dbReference>
<dbReference type="GO" id="GO:0005524">
    <property type="term" value="F:ATP binding"/>
    <property type="evidence" value="ECO:0007669"/>
    <property type="project" value="UniProtKB-UniRule"/>
</dbReference>
<dbReference type="NCBIfam" id="TIGR04184">
    <property type="entry name" value="ATPgraspMvdD"/>
    <property type="match status" value="1"/>
</dbReference>
<gene>
    <name evidence="3" type="ORF">BE15_26705</name>
</gene>
<dbReference type="InterPro" id="IPR026439">
    <property type="entry name" value="ATP_grasp_rbs_pep_matu_MvdD"/>
</dbReference>
<protein>
    <submittedName>
        <fullName evidence="3">MvdD family ATP-grasp ribosomal peptide maturase</fullName>
    </submittedName>
</protein>
<keyword evidence="1" id="KW-0547">Nucleotide-binding</keyword>
<dbReference type="GO" id="GO:0018169">
    <property type="term" value="F:ribosomal S6-glutamic acid ligase activity"/>
    <property type="evidence" value="ECO:0007669"/>
    <property type="project" value="TreeGrafter"/>
</dbReference>
<feature type="domain" description="ATP-grasp" evidence="2">
    <location>
        <begin position="133"/>
        <end position="323"/>
    </location>
</feature>
<dbReference type="RefSeq" id="WP_061613011.1">
    <property type="nucleotide sequence ID" value="NZ_JEMA01001170.1"/>
</dbReference>
<comment type="caution">
    <text evidence="3">The sequence shown here is derived from an EMBL/GenBank/DDBJ whole genome shotgun (WGS) entry which is preliminary data.</text>
</comment>
<dbReference type="PROSITE" id="PS50975">
    <property type="entry name" value="ATP_GRASP"/>
    <property type="match status" value="1"/>
</dbReference>
<dbReference type="GO" id="GO:0005737">
    <property type="term" value="C:cytoplasm"/>
    <property type="evidence" value="ECO:0007669"/>
    <property type="project" value="TreeGrafter"/>
</dbReference>
<dbReference type="PANTHER" id="PTHR21621">
    <property type="entry name" value="RIBOSOMAL PROTEIN S6 MODIFICATION PROTEIN"/>
    <property type="match status" value="1"/>
</dbReference>